<dbReference type="PANTHER" id="PTHR11795:SF451">
    <property type="entry name" value="ABC TRANSPORTER PERMEASE PROTEIN"/>
    <property type="match status" value="1"/>
</dbReference>
<comment type="subcellular location">
    <subcellularLocation>
        <location evidence="1">Cell membrane</location>
        <topology evidence="1">Multi-pass membrane protein</topology>
    </subcellularLocation>
</comment>
<feature type="transmembrane region" description="Helical" evidence="9">
    <location>
        <begin position="6"/>
        <end position="26"/>
    </location>
</feature>
<evidence type="ECO:0000313" key="10">
    <source>
        <dbReference type="EMBL" id="GES24382.1"/>
    </source>
</evidence>
<dbReference type="InterPro" id="IPR052157">
    <property type="entry name" value="BCAA_transport_permease"/>
</dbReference>
<evidence type="ECO:0000256" key="2">
    <source>
        <dbReference type="ARBA" id="ARBA00022448"/>
    </source>
</evidence>
<feature type="transmembrane region" description="Helical" evidence="9">
    <location>
        <begin position="221"/>
        <end position="248"/>
    </location>
</feature>
<keyword evidence="11" id="KW-1185">Reference proteome</keyword>
<dbReference type="OrthoDB" id="3572933at2"/>
<feature type="transmembrane region" description="Helical" evidence="9">
    <location>
        <begin position="33"/>
        <end position="53"/>
    </location>
</feature>
<dbReference type="InterPro" id="IPR001851">
    <property type="entry name" value="ABC_transp_permease"/>
</dbReference>
<dbReference type="PANTHER" id="PTHR11795">
    <property type="entry name" value="BRANCHED-CHAIN AMINO ACID TRANSPORT SYSTEM PERMEASE PROTEIN LIVH"/>
    <property type="match status" value="1"/>
</dbReference>
<dbReference type="RefSeq" id="WP_155349230.1">
    <property type="nucleotide sequence ID" value="NZ_BAAAHM010000041.1"/>
</dbReference>
<keyword evidence="4 9" id="KW-0812">Transmembrane</keyword>
<keyword evidence="3" id="KW-1003">Cell membrane</keyword>
<comment type="caution">
    <text evidence="10">The sequence shown here is derived from an EMBL/GenBank/DDBJ whole genome shotgun (WGS) entry which is preliminary data.</text>
</comment>
<keyword evidence="2" id="KW-0813">Transport</keyword>
<comment type="similarity">
    <text evidence="8">Belongs to the binding-protein-dependent transport system permease family. LivHM subfamily.</text>
</comment>
<dbReference type="GO" id="GO:0005886">
    <property type="term" value="C:plasma membrane"/>
    <property type="evidence" value="ECO:0007669"/>
    <property type="project" value="UniProtKB-SubCell"/>
</dbReference>
<proteinExistence type="inferred from homology"/>
<evidence type="ECO:0000256" key="6">
    <source>
        <dbReference type="ARBA" id="ARBA00022989"/>
    </source>
</evidence>
<feature type="transmembrane region" description="Helical" evidence="9">
    <location>
        <begin position="188"/>
        <end position="209"/>
    </location>
</feature>
<feature type="transmembrane region" description="Helical" evidence="9">
    <location>
        <begin position="59"/>
        <end position="81"/>
    </location>
</feature>
<evidence type="ECO:0000256" key="3">
    <source>
        <dbReference type="ARBA" id="ARBA00022475"/>
    </source>
</evidence>
<evidence type="ECO:0000256" key="5">
    <source>
        <dbReference type="ARBA" id="ARBA00022970"/>
    </source>
</evidence>
<feature type="transmembrane region" description="Helical" evidence="9">
    <location>
        <begin position="93"/>
        <end position="114"/>
    </location>
</feature>
<organism evidence="10 11">
    <name type="scientific">Acrocarpospora pleiomorpha</name>
    <dbReference type="NCBI Taxonomy" id="90975"/>
    <lineage>
        <taxon>Bacteria</taxon>
        <taxon>Bacillati</taxon>
        <taxon>Actinomycetota</taxon>
        <taxon>Actinomycetes</taxon>
        <taxon>Streptosporangiales</taxon>
        <taxon>Streptosporangiaceae</taxon>
        <taxon>Acrocarpospora</taxon>
    </lineage>
</organism>
<evidence type="ECO:0000256" key="8">
    <source>
        <dbReference type="ARBA" id="ARBA00037998"/>
    </source>
</evidence>
<gene>
    <name evidence="10" type="ORF">Aple_072810</name>
</gene>
<evidence type="ECO:0000313" key="11">
    <source>
        <dbReference type="Proteomes" id="UP000377595"/>
    </source>
</evidence>
<evidence type="ECO:0000256" key="9">
    <source>
        <dbReference type="SAM" id="Phobius"/>
    </source>
</evidence>
<dbReference type="Pfam" id="PF02653">
    <property type="entry name" value="BPD_transp_2"/>
    <property type="match status" value="1"/>
</dbReference>
<keyword evidence="5" id="KW-0029">Amino-acid transport</keyword>
<protein>
    <submittedName>
        <fullName evidence="10">Branched-chain amino acid ABC transporter permease</fullName>
    </submittedName>
</protein>
<keyword evidence="6 9" id="KW-1133">Transmembrane helix</keyword>
<dbReference type="CDD" id="cd06582">
    <property type="entry name" value="TM_PBP1_LivH_like"/>
    <property type="match status" value="1"/>
</dbReference>
<dbReference type="EMBL" id="BLAF01000051">
    <property type="protein sequence ID" value="GES24382.1"/>
    <property type="molecule type" value="Genomic_DNA"/>
</dbReference>
<feature type="transmembrane region" description="Helical" evidence="9">
    <location>
        <begin position="255"/>
        <end position="277"/>
    </location>
</feature>
<name>A0A5M3XTM2_9ACTN</name>
<evidence type="ECO:0000256" key="1">
    <source>
        <dbReference type="ARBA" id="ARBA00004651"/>
    </source>
</evidence>
<sequence length="292" mass="29915">MLALQLLVDGVGKGAIYAALALAIVVAHRSTGLVNFAQGEFATLSAMLTVALTGLGLDVWLALAVAAAASFAGGALIQVVIVRPTMRRDLVPVVIMIGLYVCANAIGQLTFGQNPRPLEGLFPAGGLMLGGIRIQWSLIGVILLQAVVITALTLFFVRTKIGLGFRAVATAPEASRVAGIPVERMHMIGWGIAAALGAVAGVSLTNLGVYVEPHMMTTVLVYSLAAVTIGGFDSALGAIVGGTIMGIVESLVTGLVPGVSGDAGILVSLAIITLILLSRPQGLFGRERVTRV</sequence>
<dbReference type="GO" id="GO:0006865">
    <property type="term" value="P:amino acid transport"/>
    <property type="evidence" value="ECO:0007669"/>
    <property type="project" value="UniProtKB-KW"/>
</dbReference>
<keyword evidence="7 9" id="KW-0472">Membrane</keyword>
<reference evidence="10 11" key="1">
    <citation type="submission" date="2019-10" db="EMBL/GenBank/DDBJ databases">
        <title>Whole genome shotgun sequence of Acrocarpospora pleiomorpha NBRC 16267.</title>
        <authorList>
            <person name="Ichikawa N."/>
            <person name="Kimura A."/>
            <person name="Kitahashi Y."/>
            <person name="Komaki H."/>
            <person name="Oguchi A."/>
        </authorList>
    </citation>
    <scope>NUCLEOTIDE SEQUENCE [LARGE SCALE GENOMIC DNA]</scope>
    <source>
        <strain evidence="10 11">NBRC 16267</strain>
    </source>
</reference>
<dbReference type="Proteomes" id="UP000377595">
    <property type="component" value="Unassembled WGS sequence"/>
</dbReference>
<feature type="transmembrane region" description="Helical" evidence="9">
    <location>
        <begin position="134"/>
        <end position="157"/>
    </location>
</feature>
<evidence type="ECO:0000256" key="7">
    <source>
        <dbReference type="ARBA" id="ARBA00023136"/>
    </source>
</evidence>
<evidence type="ECO:0000256" key="4">
    <source>
        <dbReference type="ARBA" id="ARBA00022692"/>
    </source>
</evidence>
<dbReference type="AlphaFoldDB" id="A0A5M3XTM2"/>
<accession>A0A5M3XTM2</accession>
<dbReference type="GO" id="GO:0022857">
    <property type="term" value="F:transmembrane transporter activity"/>
    <property type="evidence" value="ECO:0007669"/>
    <property type="project" value="InterPro"/>
</dbReference>